<accession>A0A166C7I8</accession>
<keyword evidence="3" id="KW-1185">Reference proteome</keyword>
<feature type="region of interest" description="Disordered" evidence="1">
    <location>
        <begin position="16"/>
        <end position="35"/>
    </location>
</feature>
<dbReference type="Proteomes" id="UP000076532">
    <property type="component" value="Unassembled WGS sequence"/>
</dbReference>
<dbReference type="AlphaFoldDB" id="A0A166C7I8"/>
<protein>
    <submittedName>
        <fullName evidence="2">Uncharacterized protein</fullName>
    </submittedName>
</protein>
<reference evidence="2 3" key="1">
    <citation type="journal article" date="2016" name="Mol. Biol. Evol.">
        <title>Comparative Genomics of Early-Diverging Mushroom-Forming Fungi Provides Insights into the Origins of Lignocellulose Decay Capabilities.</title>
        <authorList>
            <person name="Nagy L.G."/>
            <person name="Riley R."/>
            <person name="Tritt A."/>
            <person name="Adam C."/>
            <person name="Daum C."/>
            <person name="Floudas D."/>
            <person name="Sun H."/>
            <person name="Yadav J.S."/>
            <person name="Pangilinan J."/>
            <person name="Larsson K.H."/>
            <person name="Matsuura K."/>
            <person name="Barry K."/>
            <person name="Labutti K."/>
            <person name="Kuo R."/>
            <person name="Ohm R.A."/>
            <person name="Bhattacharya S.S."/>
            <person name="Shirouzu T."/>
            <person name="Yoshinaga Y."/>
            <person name="Martin F.M."/>
            <person name="Grigoriev I.V."/>
            <person name="Hibbett D.S."/>
        </authorList>
    </citation>
    <scope>NUCLEOTIDE SEQUENCE [LARGE SCALE GENOMIC DNA]</scope>
    <source>
        <strain evidence="2 3">CBS 109695</strain>
    </source>
</reference>
<gene>
    <name evidence="2" type="ORF">FIBSPDRAFT_869380</name>
</gene>
<proteinExistence type="predicted"/>
<dbReference type="EMBL" id="KV417634">
    <property type="protein sequence ID" value="KZP13370.1"/>
    <property type="molecule type" value="Genomic_DNA"/>
</dbReference>
<evidence type="ECO:0000313" key="2">
    <source>
        <dbReference type="EMBL" id="KZP13370.1"/>
    </source>
</evidence>
<organism evidence="2 3">
    <name type="scientific">Athelia psychrophila</name>
    <dbReference type="NCBI Taxonomy" id="1759441"/>
    <lineage>
        <taxon>Eukaryota</taxon>
        <taxon>Fungi</taxon>
        <taxon>Dikarya</taxon>
        <taxon>Basidiomycota</taxon>
        <taxon>Agaricomycotina</taxon>
        <taxon>Agaricomycetes</taxon>
        <taxon>Agaricomycetidae</taxon>
        <taxon>Atheliales</taxon>
        <taxon>Atheliaceae</taxon>
        <taxon>Athelia</taxon>
    </lineage>
</organism>
<sequence length="65" mass="7583">MAPWRLRYRLQRQVFPSKTEKEAEQDQPPLTFYTTQGPARCLIDTATRLPRGGRECDRTNQISTT</sequence>
<name>A0A166C7I8_9AGAM</name>
<evidence type="ECO:0000256" key="1">
    <source>
        <dbReference type="SAM" id="MobiDB-lite"/>
    </source>
</evidence>
<evidence type="ECO:0000313" key="3">
    <source>
        <dbReference type="Proteomes" id="UP000076532"/>
    </source>
</evidence>